<dbReference type="Proteomes" id="UP001485459">
    <property type="component" value="Chromosome"/>
</dbReference>
<dbReference type="EMBL" id="CP149822">
    <property type="protein sequence ID" value="WZN39034.1"/>
    <property type="molecule type" value="Genomic_DNA"/>
</dbReference>
<evidence type="ECO:0000313" key="2">
    <source>
        <dbReference type="Proteomes" id="UP001485459"/>
    </source>
</evidence>
<gene>
    <name evidence="1" type="ORF">WJU16_13585</name>
</gene>
<organism evidence="1 2">
    <name type="scientific">Chitinophaga pollutisoli</name>
    <dbReference type="NCBI Taxonomy" id="3133966"/>
    <lineage>
        <taxon>Bacteria</taxon>
        <taxon>Pseudomonadati</taxon>
        <taxon>Bacteroidota</taxon>
        <taxon>Chitinophagia</taxon>
        <taxon>Chitinophagales</taxon>
        <taxon>Chitinophagaceae</taxon>
        <taxon>Chitinophaga</taxon>
    </lineage>
</organism>
<sequence>MEKMIQLHGERYPFGHHVNAVCEGLSNFQNADDDLTPICLKGKDWELIKLDIAIAVESFVKTQ</sequence>
<evidence type="ECO:0000313" key="1">
    <source>
        <dbReference type="EMBL" id="WZN39034.1"/>
    </source>
</evidence>
<keyword evidence="2" id="KW-1185">Reference proteome</keyword>
<accession>A0ABZ2YJ61</accession>
<evidence type="ECO:0008006" key="3">
    <source>
        <dbReference type="Google" id="ProtNLM"/>
    </source>
</evidence>
<protein>
    <recommendedName>
        <fullName evidence="3">HEPN domain-containing protein</fullName>
    </recommendedName>
</protein>
<dbReference type="RefSeq" id="WP_341834041.1">
    <property type="nucleotide sequence ID" value="NZ_CP149822.1"/>
</dbReference>
<reference evidence="2" key="1">
    <citation type="submission" date="2024-03" db="EMBL/GenBank/DDBJ databases">
        <title>Chitinophaga horti sp. nov., isolated from garden soil.</title>
        <authorList>
            <person name="Lee D.S."/>
            <person name="Han D.M."/>
            <person name="Baek J.H."/>
            <person name="Choi D.G."/>
            <person name="Jeon J.H."/>
            <person name="Jeon C.O."/>
        </authorList>
    </citation>
    <scope>NUCLEOTIDE SEQUENCE [LARGE SCALE GENOMIC DNA]</scope>
    <source>
        <strain evidence="2">GPA1</strain>
    </source>
</reference>
<name>A0ABZ2YJ61_9BACT</name>
<proteinExistence type="predicted"/>